<reference evidence="2" key="1">
    <citation type="submission" date="2016-10" db="EMBL/GenBank/DDBJ databases">
        <authorList>
            <person name="Varghese N."/>
            <person name="Submissions S."/>
        </authorList>
    </citation>
    <scope>NUCLEOTIDE SEQUENCE [LARGE SCALE GENOMIC DNA]</scope>
    <source>
        <strain evidence="2">DSM 527</strain>
    </source>
</reference>
<dbReference type="OrthoDB" id="1414892at2"/>
<gene>
    <name evidence="1" type="ORF">SAMN04488121_1078</name>
</gene>
<organism evidence="1 2">
    <name type="scientific">Chitinophaga filiformis</name>
    <name type="common">Myxococcus filiformis</name>
    <name type="synonym">Flexibacter filiformis</name>
    <dbReference type="NCBI Taxonomy" id="104663"/>
    <lineage>
        <taxon>Bacteria</taxon>
        <taxon>Pseudomonadati</taxon>
        <taxon>Bacteroidota</taxon>
        <taxon>Chitinophagia</taxon>
        <taxon>Chitinophagales</taxon>
        <taxon>Chitinophagaceae</taxon>
        <taxon>Chitinophaga</taxon>
    </lineage>
</organism>
<evidence type="ECO:0008006" key="3">
    <source>
        <dbReference type="Google" id="ProtNLM"/>
    </source>
</evidence>
<dbReference type="EMBL" id="FNBN01000007">
    <property type="protein sequence ID" value="SDG85589.1"/>
    <property type="molecule type" value="Genomic_DNA"/>
</dbReference>
<dbReference type="RefSeq" id="WP_143011565.1">
    <property type="nucleotide sequence ID" value="NZ_FNBN01000007.1"/>
</dbReference>
<evidence type="ECO:0000313" key="2">
    <source>
        <dbReference type="Proteomes" id="UP000199045"/>
    </source>
</evidence>
<sequence>MEKLLQMDDVDIPLYRPDVKYKQVIASVYHYTSNGRAILNDSLITRFDNNNRFTYIGLAMPLIGQTSVSASTFSYTNNTVVVENGGREPKEIYELDAKGRILTKSLVQFGISTKILDRHVRYTPNGRISYLHRARDGGIVEKKVYQLTAKGLVKRCEEYGSDTTLASKTIDYTYNGKGQLVSMVMKLKGIKHTGGIPYKFTYNDKGLIASLKFGFDPGAAVYTYTYVYDAKGEWTRMECQFDGEKRFYVNRNYVR</sequence>
<name>A0A1G7XMY5_CHIFI</name>
<accession>A0A1G7XMY5</accession>
<dbReference type="AlphaFoldDB" id="A0A1G7XMY5"/>
<dbReference type="Proteomes" id="UP000199045">
    <property type="component" value="Unassembled WGS sequence"/>
</dbReference>
<protein>
    <recommendedName>
        <fullName evidence="3">YD repeat-containing protein</fullName>
    </recommendedName>
</protein>
<dbReference type="Gene3D" id="2.180.10.10">
    <property type="entry name" value="RHS repeat-associated core"/>
    <property type="match status" value="1"/>
</dbReference>
<proteinExistence type="predicted"/>
<evidence type="ECO:0000313" key="1">
    <source>
        <dbReference type="EMBL" id="SDG85589.1"/>
    </source>
</evidence>